<dbReference type="Proteomes" id="UP001164472">
    <property type="component" value="Chromosome"/>
</dbReference>
<evidence type="ECO:0000313" key="3">
    <source>
        <dbReference type="Proteomes" id="UP001164472"/>
    </source>
</evidence>
<reference evidence="2" key="1">
    <citation type="submission" date="2022-07" db="EMBL/GenBank/DDBJ databases">
        <title>Alkalimarinus sp. nov., isolated from gut of a Alitta virens.</title>
        <authorList>
            <person name="Yang A.I."/>
            <person name="Shin N.-R."/>
        </authorList>
    </citation>
    <scope>NUCLEOTIDE SEQUENCE</scope>
    <source>
        <strain evidence="2">FA028</strain>
    </source>
</reference>
<dbReference type="EMBL" id="CP101527">
    <property type="protein sequence ID" value="UZW76613.1"/>
    <property type="molecule type" value="Genomic_DNA"/>
</dbReference>
<dbReference type="InterPro" id="IPR051783">
    <property type="entry name" value="NAD(P)-dependent_oxidoreduct"/>
</dbReference>
<dbReference type="SUPFAM" id="SSF51735">
    <property type="entry name" value="NAD(P)-binding Rossmann-fold domains"/>
    <property type="match status" value="1"/>
</dbReference>
<dbReference type="Pfam" id="PF01370">
    <property type="entry name" value="Epimerase"/>
    <property type="match status" value="1"/>
</dbReference>
<dbReference type="KEGG" id="asem:NNL22_08535"/>
<organism evidence="2 3">
    <name type="scientific">Alkalimarinus sediminis</name>
    <dbReference type="NCBI Taxonomy" id="1632866"/>
    <lineage>
        <taxon>Bacteria</taxon>
        <taxon>Pseudomonadati</taxon>
        <taxon>Pseudomonadota</taxon>
        <taxon>Gammaproteobacteria</taxon>
        <taxon>Alteromonadales</taxon>
        <taxon>Alteromonadaceae</taxon>
        <taxon>Alkalimarinus</taxon>
    </lineage>
</organism>
<dbReference type="PANTHER" id="PTHR48079:SF6">
    <property type="entry name" value="NAD(P)-BINDING DOMAIN-CONTAINING PROTEIN-RELATED"/>
    <property type="match status" value="1"/>
</dbReference>
<sequence>MKVLVTGANGHIGANVVRALIKQGHDVRGFVRQASDTQGIDGLDIELCYGDVMNADSLEQAAIGCDAIIHLAAVYKTIAKTADEIVEPAIEGAKNVFAAAHKAGIKRIVYTSSVASIGFSYDPNEKRTGNDWNDDPHNPYYIAKTKSEQAAQALAKEYGIHVVVICPAIVLGPYDYRITPSNQMIKDWINGKGQTYVGGLNFVDVRDVADIHVAALTKGENYHRYIAGGENMEVKKAGLLLKKLTGIKPIHLGMSRKITLITAKVVETLCKTIGLTPPFTYDLVYEVAERYAYYEFQDTIDTLGVTPRKAEESIKGAIQWLLDNHKIKPSIEKKVKRQLESNA</sequence>
<accession>A0A9E8KQM7</accession>
<gene>
    <name evidence="2" type="ORF">NNL22_08535</name>
</gene>
<dbReference type="GO" id="GO:0005737">
    <property type="term" value="C:cytoplasm"/>
    <property type="evidence" value="ECO:0007669"/>
    <property type="project" value="TreeGrafter"/>
</dbReference>
<keyword evidence="3" id="KW-1185">Reference proteome</keyword>
<dbReference type="InterPro" id="IPR036291">
    <property type="entry name" value="NAD(P)-bd_dom_sf"/>
</dbReference>
<dbReference type="InterPro" id="IPR001509">
    <property type="entry name" value="Epimerase_deHydtase"/>
</dbReference>
<feature type="domain" description="NAD-dependent epimerase/dehydratase" evidence="1">
    <location>
        <begin position="3"/>
        <end position="227"/>
    </location>
</feature>
<dbReference type="PANTHER" id="PTHR48079">
    <property type="entry name" value="PROTEIN YEEZ"/>
    <property type="match status" value="1"/>
</dbReference>
<evidence type="ECO:0000313" key="2">
    <source>
        <dbReference type="EMBL" id="UZW76613.1"/>
    </source>
</evidence>
<dbReference type="Gene3D" id="3.40.50.720">
    <property type="entry name" value="NAD(P)-binding Rossmann-like Domain"/>
    <property type="match status" value="1"/>
</dbReference>
<dbReference type="AlphaFoldDB" id="A0A9E8KQM7"/>
<protein>
    <submittedName>
        <fullName evidence="2">NAD-dependent epimerase/dehydratase family protein</fullName>
    </submittedName>
</protein>
<dbReference type="GO" id="GO:0004029">
    <property type="term" value="F:aldehyde dehydrogenase (NAD+) activity"/>
    <property type="evidence" value="ECO:0007669"/>
    <property type="project" value="TreeGrafter"/>
</dbReference>
<proteinExistence type="predicted"/>
<evidence type="ECO:0000259" key="1">
    <source>
        <dbReference type="Pfam" id="PF01370"/>
    </source>
</evidence>
<name>A0A9E8KQM7_9ALTE</name>
<dbReference type="RefSeq" id="WP_251812447.1">
    <property type="nucleotide sequence ID" value="NZ_CP101527.1"/>
</dbReference>